<dbReference type="Proteomes" id="UP000623269">
    <property type="component" value="Unassembled WGS sequence"/>
</dbReference>
<proteinExistence type="predicted"/>
<keyword evidence="4" id="KW-1185">Reference proteome</keyword>
<feature type="coiled-coil region" evidence="1">
    <location>
        <begin position="32"/>
        <end position="119"/>
    </location>
</feature>
<organism evidence="3 4">
    <name type="scientific">Mobilitalea sibirica</name>
    <dbReference type="NCBI Taxonomy" id="1462919"/>
    <lineage>
        <taxon>Bacteria</taxon>
        <taxon>Bacillati</taxon>
        <taxon>Bacillota</taxon>
        <taxon>Clostridia</taxon>
        <taxon>Lachnospirales</taxon>
        <taxon>Lachnospiraceae</taxon>
        <taxon>Mobilitalea</taxon>
    </lineage>
</organism>
<evidence type="ECO:0000256" key="2">
    <source>
        <dbReference type="SAM" id="Phobius"/>
    </source>
</evidence>
<evidence type="ECO:0000256" key="1">
    <source>
        <dbReference type="SAM" id="Coils"/>
    </source>
</evidence>
<gene>
    <name evidence="3" type="ORF">I5677_16620</name>
</gene>
<evidence type="ECO:0000313" key="3">
    <source>
        <dbReference type="EMBL" id="MBH1942518.1"/>
    </source>
</evidence>
<feature type="transmembrane region" description="Helical" evidence="2">
    <location>
        <begin position="187"/>
        <end position="211"/>
    </location>
</feature>
<keyword evidence="2" id="KW-1133">Transmembrane helix</keyword>
<keyword evidence="2" id="KW-0472">Membrane</keyword>
<protein>
    <submittedName>
        <fullName evidence="3">Uncharacterized protein</fullName>
    </submittedName>
</protein>
<accession>A0A8J7L3G1</accession>
<sequence length="216" mass="25417">MNLFSFGTSVGKEVSLKKSENGIKLNHSGQMAAKYEQKLAEYRDTLEKYKTHIEEYSNHLENFHNRPSDTRFSNVQSALDLTYLKEINDKMLKHLEEMKDSDENRYLEQSRKLQDKENKQLELIENLLATQIQTNYKLEELDKNLVNRISDVLVELQKQTLHQYKENHQVMQTAMEKLTKSVRRGKGLIWLLLSFQLISMGAITFLILYILEIISF</sequence>
<dbReference type="RefSeq" id="WP_197662772.1">
    <property type="nucleotide sequence ID" value="NZ_JAEAGR010000025.1"/>
</dbReference>
<reference evidence="3" key="1">
    <citation type="submission" date="2020-12" db="EMBL/GenBank/DDBJ databases">
        <title>M. sibirica DSM 26468T genome.</title>
        <authorList>
            <person name="Thieme N."/>
            <person name="Rettenmaier R."/>
            <person name="Zverlov V."/>
            <person name="Liebl W."/>
        </authorList>
    </citation>
    <scope>NUCLEOTIDE SEQUENCE</scope>
    <source>
        <strain evidence="3">DSM 26468</strain>
    </source>
</reference>
<comment type="caution">
    <text evidence="3">The sequence shown here is derived from an EMBL/GenBank/DDBJ whole genome shotgun (WGS) entry which is preliminary data.</text>
</comment>
<keyword evidence="1" id="KW-0175">Coiled coil</keyword>
<name>A0A8J7L3G1_9FIRM</name>
<dbReference type="AlphaFoldDB" id="A0A8J7L3G1"/>
<dbReference type="EMBL" id="JAEAGR010000025">
    <property type="protein sequence ID" value="MBH1942518.1"/>
    <property type="molecule type" value="Genomic_DNA"/>
</dbReference>
<keyword evidence="2" id="KW-0812">Transmembrane</keyword>
<evidence type="ECO:0000313" key="4">
    <source>
        <dbReference type="Proteomes" id="UP000623269"/>
    </source>
</evidence>